<dbReference type="GO" id="GO:0022627">
    <property type="term" value="C:cytosolic small ribosomal subunit"/>
    <property type="evidence" value="ECO:0007669"/>
    <property type="project" value="TreeGrafter"/>
</dbReference>
<dbReference type="GO" id="GO:0003735">
    <property type="term" value="F:structural constituent of ribosome"/>
    <property type="evidence" value="ECO:0007669"/>
    <property type="project" value="InterPro"/>
</dbReference>
<dbReference type="PANTHER" id="PTHR12534:SF0">
    <property type="entry name" value="SMALL RIBOSOMAL SUBUNIT PROTEIN US2M"/>
    <property type="match status" value="1"/>
</dbReference>
<keyword evidence="9" id="KW-1185">Reference proteome</keyword>
<reference evidence="6 8" key="1">
    <citation type="submission" date="2017-06" db="EMBL/GenBank/DDBJ databases">
        <title>Complete genome of Francisella adeliensis.</title>
        <authorList>
            <person name="Vallesi A."/>
            <person name="Sjodin A."/>
        </authorList>
    </citation>
    <scope>NUCLEOTIDE SEQUENCE [LARGE SCALE GENOMIC DNA]</scope>
    <source>
        <strain evidence="6 8">FDC440</strain>
    </source>
</reference>
<evidence type="ECO:0000313" key="6">
    <source>
        <dbReference type="EMBL" id="AXA33076.1"/>
    </source>
</evidence>
<evidence type="ECO:0000256" key="3">
    <source>
        <dbReference type="ARBA" id="ARBA00023274"/>
    </source>
</evidence>
<dbReference type="Gene3D" id="1.10.287.610">
    <property type="entry name" value="Helix hairpin bin"/>
    <property type="match status" value="1"/>
</dbReference>
<keyword evidence="3 5" id="KW-0687">Ribonucleoprotein</keyword>
<dbReference type="InterPro" id="IPR005706">
    <property type="entry name" value="Ribosomal_uS2_bac/mit/plastid"/>
</dbReference>
<dbReference type="NCBIfam" id="TIGR01011">
    <property type="entry name" value="rpsB_bact"/>
    <property type="match status" value="1"/>
</dbReference>
<dbReference type="Pfam" id="PF00318">
    <property type="entry name" value="Ribosomal_S2"/>
    <property type="match status" value="1"/>
</dbReference>
<dbReference type="InterPro" id="IPR018130">
    <property type="entry name" value="Ribosomal_uS2_CS"/>
</dbReference>
<evidence type="ECO:0000256" key="4">
    <source>
        <dbReference type="ARBA" id="ARBA00035256"/>
    </source>
</evidence>
<evidence type="ECO:0000256" key="1">
    <source>
        <dbReference type="ARBA" id="ARBA00006242"/>
    </source>
</evidence>
<evidence type="ECO:0000256" key="2">
    <source>
        <dbReference type="ARBA" id="ARBA00022980"/>
    </source>
</evidence>
<dbReference type="EMBL" id="CP043424">
    <property type="protein sequence ID" value="QIW11306.1"/>
    <property type="molecule type" value="Genomic_DNA"/>
</dbReference>
<evidence type="ECO:0000256" key="5">
    <source>
        <dbReference type="HAMAP-Rule" id="MF_00291"/>
    </source>
</evidence>
<comment type="similarity">
    <text evidence="1 5">Belongs to the universal ribosomal protein uS2 family.</text>
</comment>
<organism evidence="6 8">
    <name type="scientific">Francisella adeliensis</name>
    <dbReference type="NCBI Taxonomy" id="2007306"/>
    <lineage>
        <taxon>Bacteria</taxon>
        <taxon>Pseudomonadati</taxon>
        <taxon>Pseudomonadota</taxon>
        <taxon>Gammaproteobacteria</taxon>
        <taxon>Thiotrichales</taxon>
        <taxon>Francisellaceae</taxon>
        <taxon>Francisella</taxon>
    </lineage>
</organism>
<evidence type="ECO:0000313" key="9">
    <source>
        <dbReference type="Proteomes" id="UP000681131"/>
    </source>
</evidence>
<dbReference type="SUPFAM" id="SSF52313">
    <property type="entry name" value="Ribosomal protein S2"/>
    <property type="match status" value="1"/>
</dbReference>
<dbReference type="RefSeq" id="WP_112869251.1">
    <property type="nucleotide sequence ID" value="NZ_CP021781.1"/>
</dbReference>
<dbReference type="PROSITE" id="PS00962">
    <property type="entry name" value="RIBOSOMAL_S2_1"/>
    <property type="match status" value="1"/>
</dbReference>
<dbReference type="Proteomes" id="UP000681131">
    <property type="component" value="Chromosome"/>
</dbReference>
<evidence type="ECO:0000313" key="8">
    <source>
        <dbReference type="Proteomes" id="UP000251120"/>
    </source>
</evidence>
<gene>
    <name evidence="5 6" type="primary">rpsB</name>
    <name evidence="6" type="ORF">CDH04_00995</name>
    <name evidence="7" type="ORF">FZC43_00995</name>
</gene>
<sequence>MSLMKEMLEAGVHFGHKKAFWNPQMNEFIFGINHGVHIINLEKSVPLFQDAVNFVGKTVANGGKVMFVGTKRQAQNIIEEQATRCGMPFVSHRWLGGMLTNYKTVKQSIKRLAQLEKMRDDGTFESLTKKEMLQNMRTIEKLEKVLGGIKEMGGIPDAIVVIDSNKEHIAIQEAQKLGIKVVSVVDTNSNPEGIDYIIPGNDDAVKAITFYMNKFADAIIDAQGLDRAVVAKGEEVQEQQAN</sequence>
<dbReference type="KEGG" id="fad:CDH04_00995"/>
<dbReference type="EMBL" id="CP021781">
    <property type="protein sequence ID" value="AXA33076.1"/>
    <property type="molecule type" value="Genomic_DNA"/>
</dbReference>
<dbReference type="Proteomes" id="UP000251120">
    <property type="component" value="Chromosome"/>
</dbReference>
<dbReference type="InterPro" id="IPR023591">
    <property type="entry name" value="Ribosomal_uS2_flav_dom_sf"/>
</dbReference>
<evidence type="ECO:0000313" key="7">
    <source>
        <dbReference type="EMBL" id="QIW11306.1"/>
    </source>
</evidence>
<accession>A0A2Z4XWI1</accession>
<dbReference type="AlphaFoldDB" id="A0A2Z4XWI1"/>
<reference evidence="7 9" key="2">
    <citation type="submission" date="2019-08" db="EMBL/GenBank/DDBJ databases">
        <title>Complete genome sequences of Francisella adeliensis (FSC1325 and FSC1326).</title>
        <authorList>
            <person name="Ohrman C."/>
            <person name="Uneklint I."/>
            <person name="Vallesi A."/>
            <person name="Karlsson L."/>
            <person name="Sjodin A."/>
        </authorList>
    </citation>
    <scope>NUCLEOTIDE SEQUENCE [LARGE SCALE GENOMIC DNA]</scope>
    <source>
        <strain evidence="7 9">FSC1325</strain>
    </source>
</reference>
<dbReference type="Gene3D" id="3.40.50.10490">
    <property type="entry name" value="Glucose-6-phosphate isomerase like protein, domain 1"/>
    <property type="match status" value="1"/>
</dbReference>
<dbReference type="GO" id="GO:0006412">
    <property type="term" value="P:translation"/>
    <property type="evidence" value="ECO:0007669"/>
    <property type="project" value="UniProtKB-UniRule"/>
</dbReference>
<dbReference type="InterPro" id="IPR001865">
    <property type="entry name" value="Ribosomal_uS2"/>
</dbReference>
<proteinExistence type="inferred from homology"/>
<dbReference type="OrthoDB" id="9808036at2"/>
<name>A0A2Z4XWI1_9GAMM</name>
<dbReference type="HAMAP" id="MF_00291_B">
    <property type="entry name" value="Ribosomal_uS2_B"/>
    <property type="match status" value="1"/>
</dbReference>
<dbReference type="PRINTS" id="PR00395">
    <property type="entry name" value="RIBOSOMALS2"/>
</dbReference>
<dbReference type="PANTHER" id="PTHR12534">
    <property type="entry name" value="30S RIBOSOMAL PROTEIN S2 PROKARYOTIC AND ORGANELLAR"/>
    <property type="match status" value="1"/>
</dbReference>
<dbReference type="FunFam" id="1.10.287.610:FF:000001">
    <property type="entry name" value="30S ribosomal protein S2"/>
    <property type="match status" value="1"/>
</dbReference>
<dbReference type="CDD" id="cd01425">
    <property type="entry name" value="RPS2"/>
    <property type="match status" value="1"/>
</dbReference>
<keyword evidence="2 5" id="KW-0689">Ribosomal protein</keyword>
<protein>
    <recommendedName>
        <fullName evidence="4 5">Small ribosomal subunit protein uS2</fullName>
    </recommendedName>
</protein>